<feature type="coiled-coil region" evidence="2">
    <location>
        <begin position="118"/>
        <end position="145"/>
    </location>
</feature>
<evidence type="ECO:0000313" key="4">
    <source>
        <dbReference type="EMBL" id="OWR42641.1"/>
    </source>
</evidence>
<comment type="caution">
    <text evidence="4">The sequence shown here is derived from an EMBL/GenBank/DDBJ whole genome shotgun (WGS) entry which is preliminary data.</text>
</comment>
<dbReference type="AlphaFoldDB" id="A0A212EMG2"/>
<protein>
    <submittedName>
        <fullName evidence="4">28S ribosomal protein S27</fullName>
    </submittedName>
</protein>
<dbReference type="GO" id="GO:0005739">
    <property type="term" value="C:mitochondrion"/>
    <property type="evidence" value="ECO:0007669"/>
    <property type="project" value="UniProtKB-SubCell"/>
</dbReference>
<dbReference type="Proteomes" id="UP000007151">
    <property type="component" value="Unassembled WGS sequence"/>
</dbReference>
<keyword evidence="2" id="KW-0175">Coiled coil</keyword>
<feature type="region of interest" description="Disordered" evidence="3">
    <location>
        <begin position="246"/>
        <end position="275"/>
    </location>
</feature>
<dbReference type="eggNOG" id="KOG4570">
    <property type="taxonomic scope" value="Eukaryota"/>
</dbReference>
<dbReference type="InParanoid" id="A0A212EMG2"/>
<dbReference type="FunCoup" id="A0A212EMG2">
    <property type="interactions" value="466"/>
</dbReference>
<keyword evidence="4" id="KW-0689">Ribosomal protein</keyword>
<keyword evidence="4" id="KW-0687">Ribonucleoprotein</keyword>
<comment type="subcellular location">
    <subcellularLocation>
        <location evidence="1">Mitochondrion</location>
    </subcellularLocation>
</comment>
<evidence type="ECO:0000313" key="5">
    <source>
        <dbReference type="Proteomes" id="UP000007151"/>
    </source>
</evidence>
<dbReference type="PANTHER" id="PTHR21393">
    <property type="entry name" value="MITOCHONDRIAL 28S RIBOSOMAL PROTEIN S27"/>
    <property type="match status" value="1"/>
</dbReference>
<gene>
    <name evidence="4" type="ORF">KGM_211847</name>
</gene>
<dbReference type="STRING" id="278856.A0A212EMG2"/>
<proteinExistence type="predicted"/>
<evidence type="ECO:0000256" key="2">
    <source>
        <dbReference type="SAM" id="Coils"/>
    </source>
</evidence>
<organism evidence="4 5">
    <name type="scientific">Danaus plexippus plexippus</name>
    <dbReference type="NCBI Taxonomy" id="278856"/>
    <lineage>
        <taxon>Eukaryota</taxon>
        <taxon>Metazoa</taxon>
        <taxon>Ecdysozoa</taxon>
        <taxon>Arthropoda</taxon>
        <taxon>Hexapoda</taxon>
        <taxon>Insecta</taxon>
        <taxon>Pterygota</taxon>
        <taxon>Neoptera</taxon>
        <taxon>Endopterygota</taxon>
        <taxon>Lepidoptera</taxon>
        <taxon>Glossata</taxon>
        <taxon>Ditrysia</taxon>
        <taxon>Papilionoidea</taxon>
        <taxon>Nymphalidae</taxon>
        <taxon>Danainae</taxon>
        <taxon>Danaini</taxon>
        <taxon>Danaina</taxon>
        <taxon>Danaus</taxon>
        <taxon>Danaus</taxon>
    </lineage>
</organism>
<dbReference type="KEGG" id="dpl:KGM_211847"/>
<dbReference type="PANTHER" id="PTHR21393:SF0">
    <property type="entry name" value="SMALL RIBOSOMAL SUBUNIT PROTEIN MS27"/>
    <property type="match status" value="1"/>
</dbReference>
<name>A0A212EMG2_DANPL</name>
<dbReference type="InterPro" id="IPR019266">
    <property type="entry name" value="Ribosomal_mS27"/>
</dbReference>
<evidence type="ECO:0000256" key="1">
    <source>
        <dbReference type="ARBA" id="ARBA00004173"/>
    </source>
</evidence>
<evidence type="ECO:0000256" key="3">
    <source>
        <dbReference type="SAM" id="MobiDB-lite"/>
    </source>
</evidence>
<keyword evidence="5" id="KW-1185">Reference proteome</keyword>
<dbReference type="GO" id="GO:0005840">
    <property type="term" value="C:ribosome"/>
    <property type="evidence" value="ECO:0007669"/>
    <property type="project" value="UniProtKB-KW"/>
</dbReference>
<accession>A0A212EMG2</accession>
<reference evidence="4 5" key="1">
    <citation type="journal article" date="2011" name="Cell">
        <title>The monarch butterfly genome yields insights into long-distance migration.</title>
        <authorList>
            <person name="Zhan S."/>
            <person name="Merlin C."/>
            <person name="Boore J.L."/>
            <person name="Reppert S.M."/>
        </authorList>
    </citation>
    <scope>NUCLEOTIDE SEQUENCE [LARGE SCALE GENOMIC DNA]</scope>
    <source>
        <strain evidence="4">F-2</strain>
    </source>
</reference>
<dbReference type="Pfam" id="PF10037">
    <property type="entry name" value="MRP-S27"/>
    <property type="match status" value="1"/>
</dbReference>
<dbReference type="EMBL" id="AGBW02013857">
    <property type="protein sequence ID" value="OWR42641.1"/>
    <property type="molecule type" value="Genomic_DNA"/>
</dbReference>
<dbReference type="InterPro" id="IPR034913">
    <property type="entry name" value="mS27/PTCD2"/>
</dbReference>
<sequence>MLQEDFSNSITSTLCQYACYKYISECDETKPTSVEQEEDNKKKKEEIKIRIKFLRNPYFDDHFDLTDLHLLSGKTLAWISKASSDNLSNNLQVIGWLFYKKYNRLLELCKEIGKMESTKVYKEVIEILKKESDKAEEDNKVILQNCVHLLSSAPLSDAELEDSMQIAIENCINKTQNKDVLAQKELFKNWERIREEKLEEQTKRLDRTRHIKMFEEKQKQLVSEEQRLWFFDNEEQIDLQIEEKEKLQDPWTANKGSKHKSNEDYIPPEILPKRK</sequence>